<gene>
    <name evidence="2" type="ORF">C5F51_30200</name>
</gene>
<dbReference type="Pfam" id="PF00391">
    <property type="entry name" value="PEP-utilizers"/>
    <property type="match status" value="1"/>
</dbReference>
<dbReference type="EMBL" id="PSZD01000027">
    <property type="protein sequence ID" value="PPJ22860.1"/>
    <property type="molecule type" value="Genomic_DNA"/>
</dbReference>
<evidence type="ECO:0000313" key="3">
    <source>
        <dbReference type="Proteomes" id="UP000238356"/>
    </source>
</evidence>
<name>A0A2S5ZXN2_9NOCA</name>
<dbReference type="InterPro" id="IPR036637">
    <property type="entry name" value="Phosphohistidine_dom_sf"/>
</dbReference>
<dbReference type="SUPFAM" id="SSF52009">
    <property type="entry name" value="Phosphohistidine domain"/>
    <property type="match status" value="1"/>
</dbReference>
<comment type="caution">
    <text evidence="2">The sequence shown here is derived from an EMBL/GenBank/DDBJ whole genome shotgun (WGS) entry which is preliminary data.</text>
</comment>
<keyword evidence="3" id="KW-1185">Reference proteome</keyword>
<dbReference type="AlphaFoldDB" id="A0A2S5ZXN2"/>
<organism evidence="2 3">
    <name type="scientific">Nocardia nova</name>
    <dbReference type="NCBI Taxonomy" id="37330"/>
    <lineage>
        <taxon>Bacteria</taxon>
        <taxon>Bacillati</taxon>
        <taxon>Actinomycetota</taxon>
        <taxon>Actinomycetes</taxon>
        <taxon>Mycobacteriales</taxon>
        <taxon>Nocardiaceae</taxon>
        <taxon>Nocardia</taxon>
    </lineage>
</organism>
<protein>
    <recommendedName>
        <fullName evidence="1">PEP-utilising enzyme mobile domain-containing protein</fullName>
    </recommendedName>
</protein>
<dbReference type="PANTHER" id="PTHR43615:SF1">
    <property type="entry name" value="PPDK_N DOMAIN-CONTAINING PROTEIN"/>
    <property type="match status" value="1"/>
</dbReference>
<evidence type="ECO:0000313" key="2">
    <source>
        <dbReference type="EMBL" id="PPJ22860.1"/>
    </source>
</evidence>
<dbReference type="PANTHER" id="PTHR43615">
    <property type="entry name" value="PHOSPHOENOLPYRUVATE SYNTHASE-RELATED"/>
    <property type="match status" value="1"/>
</dbReference>
<dbReference type="InterPro" id="IPR051549">
    <property type="entry name" value="PEP_Utilizing_Enz"/>
</dbReference>
<dbReference type="Proteomes" id="UP000238356">
    <property type="component" value="Unassembled WGS sequence"/>
</dbReference>
<proteinExistence type="predicted"/>
<dbReference type="InterPro" id="IPR008279">
    <property type="entry name" value="PEP-util_enz_mobile_dom"/>
</dbReference>
<sequence length="821" mass="86794">MNGVTFVGGAREEEESMRVLITGVTTPTGRAVARMLAAAGHDVAGADRVRHRYVDPRIEVHIADPGSAGAYRGIVDGCDVVLDVSDGPVAAVAAAAQEAGARLVVLASPERESLARTAIAATGARALLVRPALVAGRRTTEGSRAVVRTLLNASGSQRIPLVHTDDVERFLVLAAISDRIGAVDLVAPELVSGSQARTMLREAGLRIPPRVPGTGGVRLRDLDPAAAQHDWDFCYGWTGTEVVEDMARGLVGRRAHGTGFRARRGAIPLTDYVIPARAKTSDGHPLEVAAPEGLEGEFDDRVDPRIPVHTATNTSEALPGPMSPLTIDLQAGAIRLANAAMGHMIALEGIALEHWTSRVTSVFGHHIFINASIGVLAADNMPGWDEDSIRRDVYGAIPPEVPLQPQGRPPMPTGLGSTWGTAKATGRVLATALRFGTTTETINAASHREALSRNDIEKLTDARLHARALLWRDRLNQSWAAASIGVMLVGAATAMHARGKDDPDVPIDVNRLESARPMLAVERLAAVCRAEPAVHEAARAGDVALARSRSPRFAQALDAELAVVGHRGPGECEFLNPTFGDRPELLVTAAARAAELPAPKRDAVAEPTARTARMAVGATVSRERVRDAVVRYTNCLRMAARELAARLVDRHELNNVDDAWFLTLDELLWAPADLKDRVARRREERVRLQAVRMPDLVVGRWEPQPVSGALAVGESLTGTGVSAGVVEGTVKLVLSSDDDIEPGDILVASVTDTGHTAMFAYAAAVVTDIGGSASHAAIVAREFGIPCVVDTKTASTGLSDGQRVRVDGAAGTVTLLADADA</sequence>
<dbReference type="Gene3D" id="3.50.30.10">
    <property type="entry name" value="Phosphohistidine domain"/>
    <property type="match status" value="1"/>
</dbReference>
<evidence type="ECO:0000259" key="1">
    <source>
        <dbReference type="Pfam" id="PF00391"/>
    </source>
</evidence>
<reference evidence="2 3" key="1">
    <citation type="submission" date="2018-02" db="EMBL/GenBank/DDBJ databases">
        <title>8 Nocardia nova and 1 Nocardia cyriacigeorgica strain used for evolution to TMP-SMX.</title>
        <authorList>
            <person name="Mehta H."/>
            <person name="Weng J."/>
            <person name="Shamoo Y."/>
        </authorList>
    </citation>
    <scope>NUCLEOTIDE SEQUENCE [LARGE SCALE GENOMIC DNA]</scope>
    <source>
        <strain evidence="2 3">BAA2227</strain>
    </source>
</reference>
<dbReference type="Gene3D" id="3.40.50.720">
    <property type="entry name" value="NAD(P)-binding Rossmann-like Domain"/>
    <property type="match status" value="1"/>
</dbReference>
<dbReference type="InterPro" id="IPR036291">
    <property type="entry name" value="NAD(P)-bd_dom_sf"/>
</dbReference>
<feature type="domain" description="PEP-utilising enzyme mobile" evidence="1">
    <location>
        <begin position="740"/>
        <end position="811"/>
    </location>
</feature>
<dbReference type="SUPFAM" id="SSF51735">
    <property type="entry name" value="NAD(P)-binding Rossmann-fold domains"/>
    <property type="match status" value="1"/>
</dbReference>
<accession>A0A2S5ZXN2</accession>
<dbReference type="GO" id="GO:0016772">
    <property type="term" value="F:transferase activity, transferring phosphorus-containing groups"/>
    <property type="evidence" value="ECO:0007669"/>
    <property type="project" value="InterPro"/>
</dbReference>